<name>A0A4R5F5L4_9ACTN</name>
<keyword evidence="2" id="KW-1185">Reference proteome</keyword>
<dbReference type="Proteomes" id="UP000295136">
    <property type="component" value="Unassembled WGS sequence"/>
</dbReference>
<dbReference type="RefSeq" id="WP_132633903.1">
    <property type="nucleotide sequence ID" value="NZ_SMLD01000080.1"/>
</dbReference>
<evidence type="ECO:0000313" key="1">
    <source>
        <dbReference type="EMBL" id="TDE42998.1"/>
    </source>
</evidence>
<organism evidence="1 2">
    <name type="scientific">Nonomuraea mesophila</name>
    <dbReference type="NCBI Taxonomy" id="2530382"/>
    <lineage>
        <taxon>Bacteria</taxon>
        <taxon>Bacillati</taxon>
        <taxon>Actinomycetota</taxon>
        <taxon>Actinomycetes</taxon>
        <taxon>Streptosporangiales</taxon>
        <taxon>Streptosporangiaceae</taxon>
        <taxon>Nonomuraea</taxon>
    </lineage>
</organism>
<sequence length="79" mass="8979">MTRRGGATGEPAANDWNLQAQLPIDEQFTYLTALAVALLVALRDRWPLAAWRVAFVSMPLVLWVPRRPDRQKPFPTRPP</sequence>
<dbReference type="EMBL" id="SMLD01000080">
    <property type="protein sequence ID" value="TDE42998.1"/>
    <property type="molecule type" value="Genomic_DNA"/>
</dbReference>
<evidence type="ECO:0000313" key="2">
    <source>
        <dbReference type="Proteomes" id="UP000295136"/>
    </source>
</evidence>
<dbReference type="AlphaFoldDB" id="A0A4R5F5L4"/>
<proteinExistence type="predicted"/>
<protein>
    <submittedName>
        <fullName evidence="1">Uncharacterized protein</fullName>
    </submittedName>
</protein>
<gene>
    <name evidence="1" type="ORF">E1295_26860</name>
</gene>
<accession>A0A4R5F5L4</accession>
<comment type="caution">
    <text evidence="1">The sequence shown here is derived from an EMBL/GenBank/DDBJ whole genome shotgun (WGS) entry which is preliminary data.</text>
</comment>
<reference evidence="1 2" key="1">
    <citation type="submission" date="2019-03" db="EMBL/GenBank/DDBJ databases">
        <title>Draft genome sequences of novel Actinobacteria.</title>
        <authorList>
            <person name="Sahin N."/>
            <person name="Ay H."/>
            <person name="Saygin H."/>
        </authorList>
    </citation>
    <scope>NUCLEOTIDE SEQUENCE [LARGE SCALE GENOMIC DNA]</scope>
    <source>
        <strain evidence="1 2">6K102</strain>
    </source>
</reference>